<feature type="compositionally biased region" description="Gly residues" evidence="1">
    <location>
        <begin position="415"/>
        <end position="426"/>
    </location>
</feature>
<feature type="transmembrane region" description="Helical" evidence="2">
    <location>
        <begin position="213"/>
        <end position="237"/>
    </location>
</feature>
<comment type="caution">
    <text evidence="5">The sequence shown here is derived from an EMBL/GenBank/DDBJ whole genome shotgun (WGS) entry which is preliminary data.</text>
</comment>
<keyword evidence="2" id="KW-0812">Transmembrane</keyword>
<feature type="transmembrane region" description="Helical" evidence="2">
    <location>
        <begin position="244"/>
        <end position="260"/>
    </location>
</feature>
<keyword evidence="3" id="KW-0732">Signal</keyword>
<dbReference type="EMBL" id="ML986618">
    <property type="protein sequence ID" value="KAF2264199.1"/>
    <property type="molecule type" value="Genomic_DNA"/>
</dbReference>
<name>A0A9P4KDP8_9PLEO</name>
<feature type="domain" description="DOMON" evidence="4">
    <location>
        <begin position="61"/>
        <end position="152"/>
    </location>
</feature>
<sequence>MIQLREKVVTILIALLAVWPSFIKAEASTFYIEKTETQFSVTLDANSSDVYIYFTSPAHSWVGFGFGEAMKDSFIIVLYPSEDGKNVTISPRISDGHSEPSFYDGSGLQTLPGTEIKDDMFVLKAICRSCRVWRRGFIDEKNTAQPMIYAFGPGRGLQSNSPSAPLRRHFKYGTFNMNMVTATGKGGVPAPSKADNGVERKTDMKRDHDRASLAHAILGCLAIFVFWPLNVILAGFFTRIKIHIGLSIFIVVFLVTSYGLGISTSYEYNSSKHFQSPHQIFAFVSLAPILVLSILPYPPLARLSPWIPRLHNPFASLSFVFLVLTGGLGLHLAYQSRPIISAYIAVSLLAFCFTILLQTCIRRRGSAYARAKTRRQLGEEDEQDLVLAAYYANSKIEDESRSASAASSNRPGVHGRSGSGGSATNIYGGGTMPGPQYLLNMHPGVPVYLK</sequence>
<organism evidence="5 6">
    <name type="scientific">Lojkania enalia</name>
    <dbReference type="NCBI Taxonomy" id="147567"/>
    <lineage>
        <taxon>Eukaryota</taxon>
        <taxon>Fungi</taxon>
        <taxon>Dikarya</taxon>
        <taxon>Ascomycota</taxon>
        <taxon>Pezizomycotina</taxon>
        <taxon>Dothideomycetes</taxon>
        <taxon>Pleosporomycetidae</taxon>
        <taxon>Pleosporales</taxon>
        <taxon>Pleosporales incertae sedis</taxon>
        <taxon>Lojkania</taxon>
    </lineage>
</organism>
<dbReference type="InterPro" id="IPR015920">
    <property type="entry name" value="Cellobiose_DH-like_cyt"/>
</dbReference>
<evidence type="ECO:0000256" key="2">
    <source>
        <dbReference type="SAM" id="Phobius"/>
    </source>
</evidence>
<evidence type="ECO:0000313" key="6">
    <source>
        <dbReference type="Proteomes" id="UP000800093"/>
    </source>
</evidence>
<keyword evidence="2" id="KW-0472">Membrane</keyword>
<feature type="transmembrane region" description="Helical" evidence="2">
    <location>
        <begin position="313"/>
        <end position="334"/>
    </location>
</feature>
<dbReference type="Gene3D" id="2.60.40.1210">
    <property type="entry name" value="Cellobiose dehydrogenase, cytochrome domain"/>
    <property type="match status" value="1"/>
</dbReference>
<evidence type="ECO:0000313" key="5">
    <source>
        <dbReference type="EMBL" id="KAF2264199.1"/>
    </source>
</evidence>
<dbReference type="AlphaFoldDB" id="A0A9P4KDP8"/>
<dbReference type="Proteomes" id="UP000800093">
    <property type="component" value="Unassembled WGS sequence"/>
</dbReference>
<evidence type="ECO:0000256" key="3">
    <source>
        <dbReference type="SAM" id="SignalP"/>
    </source>
</evidence>
<accession>A0A9P4KDP8</accession>
<reference evidence="6" key="1">
    <citation type="journal article" date="2020" name="Stud. Mycol.">
        <title>101 Dothideomycetes genomes: A test case for predicting lifestyles and emergence of pathogens.</title>
        <authorList>
            <person name="Haridas S."/>
            <person name="Albert R."/>
            <person name="Binder M."/>
            <person name="Bloem J."/>
            <person name="LaButti K."/>
            <person name="Salamov A."/>
            <person name="Andreopoulos B."/>
            <person name="Baker S."/>
            <person name="Barry K."/>
            <person name="Bills G."/>
            <person name="Bluhm B."/>
            <person name="Cannon C."/>
            <person name="Castanera R."/>
            <person name="Culley D."/>
            <person name="Daum C."/>
            <person name="Ezra D."/>
            <person name="Gonzalez J."/>
            <person name="Henrissat B."/>
            <person name="Kuo A."/>
            <person name="Liang C."/>
            <person name="Lipzen A."/>
            <person name="Lutzoni F."/>
            <person name="Magnuson J."/>
            <person name="Mondo S."/>
            <person name="Nolan M."/>
            <person name="Ohm R."/>
            <person name="Pangilinan J."/>
            <person name="Park H.-J."/>
            <person name="Ramirez L."/>
            <person name="Alfaro M."/>
            <person name="Sun H."/>
            <person name="Tritt A."/>
            <person name="Yoshinaga Y."/>
            <person name="Zwiers L.-H."/>
            <person name="Turgeon B."/>
            <person name="Goodwin S."/>
            <person name="Spatafora J."/>
            <person name="Crous P."/>
            <person name="Grigoriev I."/>
        </authorList>
    </citation>
    <scope>NUCLEOTIDE SEQUENCE [LARGE SCALE GENOMIC DNA]</scope>
    <source>
        <strain evidence="6">CBS 304.66</strain>
    </source>
</reference>
<protein>
    <submittedName>
        <fullName evidence="5">CBD9-like protein</fullName>
    </submittedName>
</protein>
<feature type="signal peptide" evidence="3">
    <location>
        <begin position="1"/>
        <end position="25"/>
    </location>
</feature>
<dbReference type="CDD" id="cd09630">
    <property type="entry name" value="CDH_like_cytochrome"/>
    <property type="match status" value="1"/>
</dbReference>
<proteinExistence type="predicted"/>
<feature type="transmembrane region" description="Helical" evidence="2">
    <location>
        <begin position="340"/>
        <end position="361"/>
    </location>
</feature>
<feature type="transmembrane region" description="Helical" evidence="2">
    <location>
        <begin position="280"/>
        <end position="301"/>
    </location>
</feature>
<dbReference type="Pfam" id="PF16010">
    <property type="entry name" value="CDH-cyt"/>
    <property type="match status" value="1"/>
</dbReference>
<dbReference type="SUPFAM" id="SSF49344">
    <property type="entry name" value="CBD9-like"/>
    <property type="match status" value="1"/>
</dbReference>
<dbReference type="PANTHER" id="PTHR47797:SF1">
    <property type="entry name" value="CYTOCHROME B561 DOMAIN-CONTAINING PROTEIN-RELATED"/>
    <property type="match status" value="1"/>
</dbReference>
<keyword evidence="2" id="KW-1133">Transmembrane helix</keyword>
<evidence type="ECO:0000256" key="1">
    <source>
        <dbReference type="SAM" id="MobiDB-lite"/>
    </source>
</evidence>
<dbReference type="SMART" id="SM00664">
    <property type="entry name" value="DoH"/>
    <property type="match status" value="1"/>
</dbReference>
<feature type="chain" id="PRO_5040301723" evidence="3">
    <location>
        <begin position="26"/>
        <end position="450"/>
    </location>
</feature>
<dbReference type="InterPro" id="IPR005018">
    <property type="entry name" value="DOMON_domain"/>
</dbReference>
<gene>
    <name evidence="5" type="ORF">CC78DRAFT_533424</name>
</gene>
<dbReference type="OrthoDB" id="19261at2759"/>
<keyword evidence="6" id="KW-1185">Reference proteome</keyword>
<evidence type="ECO:0000259" key="4">
    <source>
        <dbReference type="SMART" id="SM00664"/>
    </source>
</evidence>
<dbReference type="PANTHER" id="PTHR47797">
    <property type="entry name" value="DEHYDROGENASE, PUTATIVE (AFU_ORTHOLOGUE AFUA_8G05805)-RELATED"/>
    <property type="match status" value="1"/>
</dbReference>
<feature type="region of interest" description="Disordered" evidence="1">
    <location>
        <begin position="401"/>
        <end position="426"/>
    </location>
</feature>